<name>A0ABY9RBR2_9FLAO</name>
<dbReference type="Pfam" id="PF08570">
    <property type="entry name" value="DUF1761"/>
    <property type="match status" value="1"/>
</dbReference>
<reference evidence="2" key="1">
    <citation type="submission" date="2023-09" db="EMBL/GenBank/DDBJ databases">
        <title>Flavobacterium sp. 20NA77.7 isolated from freshwater.</title>
        <authorList>
            <person name="Le V."/>
            <person name="Ko S.-R."/>
            <person name="Ahn C.-Y."/>
            <person name="Oh H.-M."/>
        </authorList>
    </citation>
    <scope>NUCLEOTIDE SEQUENCE</scope>
    <source>
        <strain evidence="2">20NA77.7</strain>
    </source>
</reference>
<evidence type="ECO:0000313" key="3">
    <source>
        <dbReference type="Proteomes" id="UP001180481"/>
    </source>
</evidence>
<gene>
    <name evidence="2" type="ORF">RF683_02030</name>
</gene>
<dbReference type="Proteomes" id="UP001180481">
    <property type="component" value="Chromosome"/>
</dbReference>
<keyword evidence="1" id="KW-0472">Membrane</keyword>
<protein>
    <submittedName>
        <fullName evidence="2">DUF1761 domain-containing protein</fullName>
    </submittedName>
</protein>
<dbReference type="EMBL" id="CP133721">
    <property type="protein sequence ID" value="WMW78244.1"/>
    <property type="molecule type" value="Genomic_DNA"/>
</dbReference>
<keyword evidence="1" id="KW-1133">Transmembrane helix</keyword>
<evidence type="ECO:0000256" key="1">
    <source>
        <dbReference type="SAM" id="Phobius"/>
    </source>
</evidence>
<feature type="transmembrane region" description="Helical" evidence="1">
    <location>
        <begin position="6"/>
        <end position="23"/>
    </location>
</feature>
<proteinExistence type="predicted"/>
<sequence>MPINPIACLIAAFSTFLVGFVWYNPKVFGTIWMNETGMTEEKAQKSNMIKIFGLTLVFSLLISFMVVPMMVIHQIGAVQLVGGDETNVSLIEFLKDKGDAFRTFKHGALHGFMAGVSFVLPVIAINSLFEQKSWRYILVTAGYWIVSLTIMGAIICGWK</sequence>
<evidence type="ECO:0000313" key="2">
    <source>
        <dbReference type="EMBL" id="WMW78244.1"/>
    </source>
</evidence>
<feature type="transmembrane region" description="Helical" evidence="1">
    <location>
        <begin position="136"/>
        <end position="155"/>
    </location>
</feature>
<feature type="transmembrane region" description="Helical" evidence="1">
    <location>
        <begin position="51"/>
        <end position="72"/>
    </location>
</feature>
<keyword evidence="3" id="KW-1185">Reference proteome</keyword>
<organism evidence="2 3">
    <name type="scientific">Flavobacterium nakdongensis</name>
    <dbReference type="NCBI Taxonomy" id="3073563"/>
    <lineage>
        <taxon>Bacteria</taxon>
        <taxon>Pseudomonadati</taxon>
        <taxon>Bacteroidota</taxon>
        <taxon>Flavobacteriia</taxon>
        <taxon>Flavobacteriales</taxon>
        <taxon>Flavobacteriaceae</taxon>
        <taxon>Flavobacterium</taxon>
    </lineage>
</organism>
<keyword evidence="1" id="KW-0812">Transmembrane</keyword>
<dbReference type="RefSeq" id="WP_309532561.1">
    <property type="nucleotide sequence ID" value="NZ_CP133721.1"/>
</dbReference>
<dbReference type="InterPro" id="IPR013879">
    <property type="entry name" value="DUF1761"/>
</dbReference>
<accession>A0ABY9RBR2</accession>
<feature type="transmembrane region" description="Helical" evidence="1">
    <location>
        <begin position="108"/>
        <end position="129"/>
    </location>
</feature>